<dbReference type="InterPro" id="IPR055355">
    <property type="entry name" value="ZP-C"/>
</dbReference>
<dbReference type="PANTHER" id="PTHR23343">
    <property type="entry name" value="ZONA PELLUCIDA SPERM-BINDING PROTEIN"/>
    <property type="match status" value="1"/>
</dbReference>
<dbReference type="InterPro" id="IPR055356">
    <property type="entry name" value="ZP-N"/>
</dbReference>
<dbReference type="RefSeq" id="XP_040047116.1">
    <property type="nucleotide sequence ID" value="XM_040191182.1"/>
</dbReference>
<evidence type="ECO:0000256" key="2">
    <source>
        <dbReference type="ARBA" id="ARBA00022475"/>
    </source>
</evidence>
<sequence>MKAHGAHSLLVTCVLLSPILLKREVRAAAKPSGEPASDALDSGASMCHEGFMSVKLSKAQYADLPHTIYVKDGRGGYYQAIAVAEQCLYFFGEAESFTLFTVSGGGCFVRREKYVTHLTVVIMALADEGSVEIAASMSLVCERKRDDESKDDNPQISTRGICNRDGFHITILQNATVPPLNLDAVWIPSGQNHRHCRPQKTAEDAVTFSFSFTDCGTQSVIADGIITHWVAVEVRQHRQKSLVFHDAPFHRTVHCSFALAQITQLGIEVRGEESGNPSRRKSEGKLRTEMRFAKDSNYESFYSSRDPQIVTELGQPVHVEAFALNRQDEDLVLLLEDCWATASENPHDRPRWTLLVKGCPFSGDGHRTVVLPVSPSELKYPSLHKWFVVKLFSFEKPPTWKYLVYFHCDVTICKGPDCLQSCSNGERRLRRIKPGPGREVHYSLVSGGPLLYLL</sequence>
<feature type="domain" description="ZP" evidence="14">
    <location>
        <begin position="161"/>
        <end position="429"/>
    </location>
</feature>
<keyword evidence="8" id="KW-0472">Membrane</keyword>
<evidence type="ECO:0000256" key="13">
    <source>
        <dbReference type="SAM" id="SignalP"/>
    </source>
</evidence>
<protein>
    <recommendedName>
        <fullName evidence="14">ZP domain-containing protein</fullName>
    </recommendedName>
</protein>
<keyword evidence="10" id="KW-0325">Glycoprotein</keyword>
<keyword evidence="9" id="KW-1015">Disulfide bond</keyword>
<organism evidence="15 16">
    <name type="scientific">Gasterosteus aculeatus aculeatus</name>
    <name type="common">three-spined stickleback</name>
    <dbReference type="NCBI Taxonomy" id="481459"/>
    <lineage>
        <taxon>Eukaryota</taxon>
        <taxon>Metazoa</taxon>
        <taxon>Chordata</taxon>
        <taxon>Craniata</taxon>
        <taxon>Vertebrata</taxon>
        <taxon>Euteleostomi</taxon>
        <taxon>Actinopterygii</taxon>
        <taxon>Neopterygii</taxon>
        <taxon>Teleostei</taxon>
        <taxon>Neoteleostei</taxon>
        <taxon>Acanthomorphata</taxon>
        <taxon>Eupercaria</taxon>
        <taxon>Perciformes</taxon>
        <taxon>Cottioidei</taxon>
        <taxon>Gasterosteales</taxon>
        <taxon>Gasterosteidae</taxon>
        <taxon>Gasterosteus</taxon>
    </lineage>
</organism>
<dbReference type="GO" id="GO:0032190">
    <property type="term" value="F:acrosin binding"/>
    <property type="evidence" value="ECO:0007669"/>
    <property type="project" value="TreeGrafter"/>
</dbReference>
<evidence type="ECO:0000256" key="1">
    <source>
        <dbReference type="ARBA" id="ARBA00004251"/>
    </source>
</evidence>
<evidence type="ECO:0000256" key="6">
    <source>
        <dbReference type="ARBA" id="ARBA00022692"/>
    </source>
</evidence>
<dbReference type="Proteomes" id="UP000007635">
    <property type="component" value="Chromosome I"/>
</dbReference>
<dbReference type="GeneID" id="120827944"/>
<dbReference type="GO" id="GO:0035804">
    <property type="term" value="F:structural constituent of egg coat"/>
    <property type="evidence" value="ECO:0007669"/>
    <property type="project" value="TreeGrafter"/>
</dbReference>
<name>A0AAQ4PIK7_GASAC</name>
<dbReference type="GeneTree" id="ENSGT00940000161324"/>
<evidence type="ECO:0000256" key="12">
    <source>
        <dbReference type="ARBA" id="ARBA00024183"/>
    </source>
</evidence>
<accession>A0AAQ4PIK7</accession>
<dbReference type="GO" id="GO:0060468">
    <property type="term" value="P:prevention of polyspermy"/>
    <property type="evidence" value="ECO:0007669"/>
    <property type="project" value="TreeGrafter"/>
</dbReference>
<dbReference type="AlphaFoldDB" id="A0AAQ4PIK7"/>
<keyword evidence="13" id="KW-0732">Signal</keyword>
<keyword evidence="7" id="KW-1133">Transmembrane helix</keyword>
<evidence type="ECO:0000313" key="15">
    <source>
        <dbReference type="Ensembl" id="ENSGACP00000038695.1"/>
    </source>
</evidence>
<dbReference type="GO" id="GO:0005886">
    <property type="term" value="C:plasma membrane"/>
    <property type="evidence" value="ECO:0007669"/>
    <property type="project" value="UniProtKB-SubCell"/>
</dbReference>
<evidence type="ECO:0000313" key="16">
    <source>
        <dbReference type="Proteomes" id="UP000007635"/>
    </source>
</evidence>
<evidence type="ECO:0000256" key="10">
    <source>
        <dbReference type="ARBA" id="ARBA00023180"/>
    </source>
</evidence>
<dbReference type="Gene3D" id="2.60.40.4100">
    <property type="entry name" value="Zona pellucida, ZP-C domain"/>
    <property type="match status" value="1"/>
</dbReference>
<dbReference type="Pfam" id="PF00100">
    <property type="entry name" value="Zona_pellucida"/>
    <property type="match status" value="1"/>
</dbReference>
<comment type="subcellular location">
    <subcellularLocation>
        <location evidence="1">Cell membrane</location>
        <topology evidence="1">Single-pass type I membrane protein</topology>
    </subcellularLocation>
    <subcellularLocation>
        <location evidence="12">Zona pellucida</location>
    </subcellularLocation>
</comment>
<dbReference type="KEGG" id="gat:120827944"/>
<feature type="signal peptide" evidence="13">
    <location>
        <begin position="1"/>
        <end position="27"/>
    </location>
</feature>
<dbReference type="InterPro" id="IPR042235">
    <property type="entry name" value="ZP-C_dom"/>
</dbReference>
<dbReference type="PANTHER" id="PTHR23343:SF31">
    <property type="entry name" value="ZONA PELLUCIDA SPERM-BINDING PROTEIN 4"/>
    <property type="match status" value="1"/>
</dbReference>
<dbReference type="PROSITE" id="PS51034">
    <property type="entry name" value="ZP_2"/>
    <property type="match status" value="1"/>
</dbReference>
<evidence type="ECO:0000256" key="8">
    <source>
        <dbReference type="ARBA" id="ARBA00023136"/>
    </source>
</evidence>
<dbReference type="InterPro" id="IPR051148">
    <property type="entry name" value="Zona_Pellucida_Domain_gp"/>
</dbReference>
<keyword evidence="11" id="KW-0278">Fertilization</keyword>
<keyword evidence="5" id="KW-0165">Cleavage on pair of basic residues</keyword>
<evidence type="ECO:0000256" key="3">
    <source>
        <dbReference type="ARBA" id="ARBA00022525"/>
    </source>
</evidence>
<keyword evidence="4" id="KW-0272">Extracellular matrix</keyword>
<evidence type="ECO:0000256" key="7">
    <source>
        <dbReference type="ARBA" id="ARBA00022989"/>
    </source>
</evidence>
<dbReference type="Ensembl" id="ENSGACT00000041132.1">
    <property type="protein sequence ID" value="ENSGACP00000038695.1"/>
    <property type="gene ID" value="ENSGACG00000032972.1"/>
</dbReference>
<dbReference type="SMART" id="SM00241">
    <property type="entry name" value="ZP"/>
    <property type="match status" value="1"/>
</dbReference>
<evidence type="ECO:0000256" key="11">
    <source>
        <dbReference type="ARBA" id="ARBA00023279"/>
    </source>
</evidence>
<dbReference type="GO" id="GO:0035805">
    <property type="term" value="C:egg coat"/>
    <property type="evidence" value="ECO:0007669"/>
    <property type="project" value="UniProtKB-SubCell"/>
</dbReference>
<proteinExistence type="predicted"/>
<evidence type="ECO:0000256" key="4">
    <source>
        <dbReference type="ARBA" id="ARBA00022530"/>
    </source>
</evidence>
<keyword evidence="2" id="KW-1003">Cell membrane</keyword>
<dbReference type="Gene3D" id="2.60.40.3210">
    <property type="entry name" value="Zona pellucida, ZP-N domain"/>
    <property type="match status" value="1"/>
</dbReference>
<keyword evidence="6" id="KW-0812">Transmembrane</keyword>
<keyword evidence="3" id="KW-0964">Secreted</keyword>
<evidence type="ECO:0000256" key="9">
    <source>
        <dbReference type="ARBA" id="ARBA00023157"/>
    </source>
</evidence>
<reference evidence="15" key="2">
    <citation type="submission" date="2025-08" db="UniProtKB">
        <authorList>
            <consortium name="Ensembl"/>
        </authorList>
    </citation>
    <scope>IDENTIFICATION</scope>
</reference>
<evidence type="ECO:0000259" key="14">
    <source>
        <dbReference type="PROSITE" id="PS51034"/>
    </source>
</evidence>
<reference evidence="15 16" key="1">
    <citation type="journal article" date="2021" name="G3 (Bethesda)">
        <title>Improved contiguity of the threespine stickleback genome using long-read sequencing.</title>
        <authorList>
            <person name="Nath S."/>
            <person name="Shaw D.E."/>
            <person name="White M.A."/>
        </authorList>
    </citation>
    <scope>NUCLEOTIDE SEQUENCE [LARGE SCALE GENOMIC DNA]</scope>
    <source>
        <strain evidence="15 16">Lake Benthic</strain>
    </source>
</reference>
<dbReference type="Pfam" id="PF23344">
    <property type="entry name" value="ZP-N"/>
    <property type="match status" value="1"/>
</dbReference>
<dbReference type="GO" id="GO:0007339">
    <property type="term" value="P:binding of sperm to zona pellucida"/>
    <property type="evidence" value="ECO:0007669"/>
    <property type="project" value="TreeGrafter"/>
</dbReference>
<feature type="chain" id="PRO_5043028138" description="ZP domain-containing protein" evidence="13">
    <location>
        <begin position="28"/>
        <end position="454"/>
    </location>
</feature>
<reference evidence="15" key="3">
    <citation type="submission" date="2025-09" db="UniProtKB">
        <authorList>
            <consortium name="Ensembl"/>
        </authorList>
    </citation>
    <scope>IDENTIFICATION</scope>
</reference>
<keyword evidence="16" id="KW-1185">Reference proteome</keyword>
<evidence type="ECO:0000256" key="5">
    <source>
        <dbReference type="ARBA" id="ARBA00022685"/>
    </source>
</evidence>
<dbReference type="InterPro" id="IPR001507">
    <property type="entry name" value="ZP_dom"/>
</dbReference>